<comment type="caution">
    <text evidence="2">The sequence shown here is derived from an EMBL/GenBank/DDBJ whole genome shotgun (WGS) entry which is preliminary data.</text>
</comment>
<evidence type="ECO:0000313" key="3">
    <source>
        <dbReference type="Proteomes" id="UP000299211"/>
    </source>
</evidence>
<evidence type="ECO:0000313" key="2">
    <source>
        <dbReference type="EMBL" id="GDY79943.1"/>
    </source>
</evidence>
<reference evidence="2 3" key="1">
    <citation type="submission" date="2019-04" db="EMBL/GenBank/DDBJ databases">
        <title>Draft genome sequences of Streptomyces avermitilis ATCC 31267.</title>
        <authorList>
            <person name="Komaki H."/>
            <person name="Tamura T."/>
            <person name="Hosoyama A."/>
        </authorList>
    </citation>
    <scope>NUCLEOTIDE SEQUENCE [LARGE SCALE GENOMIC DNA]</scope>
    <source>
        <strain evidence="2 3">ATCC 31267</strain>
    </source>
</reference>
<organism evidence="2 3">
    <name type="scientific">Streptomyces avermitilis</name>
    <dbReference type="NCBI Taxonomy" id="33903"/>
    <lineage>
        <taxon>Bacteria</taxon>
        <taxon>Bacillati</taxon>
        <taxon>Actinomycetota</taxon>
        <taxon>Actinomycetes</taxon>
        <taxon>Kitasatosporales</taxon>
        <taxon>Streptomycetaceae</taxon>
        <taxon>Streptomyces</taxon>
    </lineage>
</organism>
<dbReference type="EMBL" id="BJHY01000002">
    <property type="protein sequence ID" value="GDY79943.1"/>
    <property type="molecule type" value="Genomic_DNA"/>
</dbReference>
<dbReference type="Proteomes" id="UP000299211">
    <property type="component" value="Unassembled WGS sequence"/>
</dbReference>
<gene>
    <name evidence="2" type="ORF">SAV31267_094280</name>
</gene>
<proteinExistence type="predicted"/>
<evidence type="ECO:0000256" key="1">
    <source>
        <dbReference type="SAM" id="MobiDB-lite"/>
    </source>
</evidence>
<feature type="compositionally biased region" description="Low complexity" evidence="1">
    <location>
        <begin position="104"/>
        <end position="117"/>
    </location>
</feature>
<accession>A0A4D4N6A5</accession>
<name>A0A4D4N6A5_STRAX</name>
<dbReference type="AlphaFoldDB" id="A0A4D4N6A5"/>
<feature type="region of interest" description="Disordered" evidence="1">
    <location>
        <begin position="65"/>
        <end position="117"/>
    </location>
</feature>
<protein>
    <submittedName>
        <fullName evidence="2">Uncharacterized protein</fullName>
    </submittedName>
</protein>
<sequence>MAVRTGDGTGPRSVLAPGTGSDQDVWLHYGFTSTGMWISSQCGHSAVLLTNKIQYARDRSDAARCCQSSPAGKPPGEEDTSSRAIAEGGGLLRVRGRPSSGAWSSLPSTPPSTVSCSLSRALRRFPDG</sequence>